<name>A0A9Q1FD46_SYNKA</name>
<dbReference type="EMBL" id="JAINUF010000006">
    <property type="protein sequence ID" value="KAJ8356001.1"/>
    <property type="molecule type" value="Genomic_DNA"/>
</dbReference>
<evidence type="ECO:0000313" key="1">
    <source>
        <dbReference type="EMBL" id="KAJ8356001.1"/>
    </source>
</evidence>
<dbReference type="Proteomes" id="UP001152622">
    <property type="component" value="Chromosome 6"/>
</dbReference>
<proteinExistence type="predicted"/>
<organism evidence="1 2">
    <name type="scientific">Synaphobranchus kaupii</name>
    <name type="common">Kaup's arrowtooth eel</name>
    <dbReference type="NCBI Taxonomy" id="118154"/>
    <lineage>
        <taxon>Eukaryota</taxon>
        <taxon>Metazoa</taxon>
        <taxon>Chordata</taxon>
        <taxon>Craniata</taxon>
        <taxon>Vertebrata</taxon>
        <taxon>Euteleostomi</taxon>
        <taxon>Actinopterygii</taxon>
        <taxon>Neopterygii</taxon>
        <taxon>Teleostei</taxon>
        <taxon>Anguilliformes</taxon>
        <taxon>Synaphobranchidae</taxon>
        <taxon>Synaphobranchus</taxon>
    </lineage>
</organism>
<accession>A0A9Q1FD46</accession>
<protein>
    <submittedName>
        <fullName evidence="1">Uncharacterized protein</fullName>
    </submittedName>
</protein>
<gene>
    <name evidence="1" type="ORF">SKAU_G00187950</name>
</gene>
<evidence type="ECO:0000313" key="2">
    <source>
        <dbReference type="Proteomes" id="UP001152622"/>
    </source>
</evidence>
<comment type="caution">
    <text evidence="1">The sequence shown here is derived from an EMBL/GenBank/DDBJ whole genome shotgun (WGS) entry which is preliminary data.</text>
</comment>
<reference evidence="1" key="1">
    <citation type="journal article" date="2023" name="Science">
        <title>Genome structures resolve the early diversification of teleost fishes.</title>
        <authorList>
            <person name="Parey E."/>
            <person name="Louis A."/>
            <person name="Montfort J."/>
            <person name="Bouchez O."/>
            <person name="Roques C."/>
            <person name="Iampietro C."/>
            <person name="Lluch J."/>
            <person name="Castinel A."/>
            <person name="Donnadieu C."/>
            <person name="Desvignes T."/>
            <person name="Floi Bucao C."/>
            <person name="Jouanno E."/>
            <person name="Wen M."/>
            <person name="Mejri S."/>
            <person name="Dirks R."/>
            <person name="Jansen H."/>
            <person name="Henkel C."/>
            <person name="Chen W.J."/>
            <person name="Zahm M."/>
            <person name="Cabau C."/>
            <person name="Klopp C."/>
            <person name="Thompson A.W."/>
            <person name="Robinson-Rechavi M."/>
            <person name="Braasch I."/>
            <person name="Lecointre G."/>
            <person name="Bobe J."/>
            <person name="Postlethwait J.H."/>
            <person name="Berthelot C."/>
            <person name="Roest Crollius H."/>
            <person name="Guiguen Y."/>
        </authorList>
    </citation>
    <scope>NUCLEOTIDE SEQUENCE</scope>
    <source>
        <strain evidence="1">WJC10195</strain>
    </source>
</reference>
<dbReference type="AlphaFoldDB" id="A0A9Q1FD46"/>
<keyword evidence="2" id="KW-1185">Reference proteome</keyword>
<sequence>MGRLVLLKPTGETNGFVSVFMYHDKATERSATVKCYSTESLECSGTERAFCSSQTARCFSRLILHVRERRSAVSSPRLRAGFCRRTQGTVTLILRVPVAISAASFARNAARPPPPHGVPSGVCNPCSARAPRGWSLPPRKPSTPLSLTFGNYSRIRASSPVRE</sequence>